<organism evidence="1 2">
    <name type="scientific">Pseudoalteromonas marina</name>
    <dbReference type="NCBI Taxonomy" id="267375"/>
    <lineage>
        <taxon>Bacteria</taxon>
        <taxon>Pseudomonadati</taxon>
        <taxon>Pseudomonadota</taxon>
        <taxon>Gammaproteobacteria</taxon>
        <taxon>Alteromonadales</taxon>
        <taxon>Pseudoalteromonadaceae</taxon>
        <taxon>Pseudoalteromonas</taxon>
    </lineage>
</organism>
<dbReference type="PROSITE" id="PS51257">
    <property type="entry name" value="PROKAR_LIPOPROTEIN"/>
    <property type="match status" value="1"/>
</dbReference>
<evidence type="ECO:0000313" key="1">
    <source>
        <dbReference type="EMBL" id="MDP2563587.1"/>
    </source>
</evidence>
<comment type="caution">
    <text evidence="1">The sequence shown here is derived from an EMBL/GenBank/DDBJ whole genome shotgun (WGS) entry which is preliminary data.</text>
</comment>
<dbReference type="Proteomes" id="UP001177212">
    <property type="component" value="Unassembled WGS sequence"/>
</dbReference>
<accession>A0ABT9F9Z0</accession>
<evidence type="ECO:0008006" key="3">
    <source>
        <dbReference type="Google" id="ProtNLM"/>
    </source>
</evidence>
<dbReference type="EMBL" id="JAUYVT010000002">
    <property type="protein sequence ID" value="MDP2563587.1"/>
    <property type="molecule type" value="Genomic_DNA"/>
</dbReference>
<protein>
    <recommendedName>
        <fullName evidence="3">Lipoprotein</fullName>
    </recommendedName>
</protein>
<keyword evidence="2" id="KW-1185">Reference proteome</keyword>
<dbReference type="RefSeq" id="WP_305471105.1">
    <property type="nucleotide sequence ID" value="NZ_JAUYVT010000002.1"/>
</dbReference>
<evidence type="ECO:0000313" key="2">
    <source>
        <dbReference type="Proteomes" id="UP001177212"/>
    </source>
</evidence>
<sequence length="124" mass="14000">MRLVIFLTFFILLGCSEQQEADTKITKQAVDKWNAKIEEQLQISTEYNDFEVWLSSNAIKDDKISNMVKSLSGISNSVKLDKIVSKTDSNCYSNISLQFEVSGDSIVVNYKVSATQVCRYKNGI</sequence>
<reference evidence="1" key="1">
    <citation type="submission" date="2023-07" db="EMBL/GenBank/DDBJ databases">
        <title>Genome content predicts the carbon catabolic preferences of heterotrophic bacteria.</title>
        <authorList>
            <person name="Gralka M."/>
        </authorList>
    </citation>
    <scope>NUCLEOTIDE SEQUENCE</scope>
    <source>
        <strain evidence="1">4G09</strain>
    </source>
</reference>
<proteinExistence type="predicted"/>
<gene>
    <name evidence="1" type="ORF">Q8W34_03040</name>
</gene>
<name>A0ABT9F9Z0_9GAMM</name>